<organism evidence="11 12">
    <name type="scientific">Ruminococcus flavefaciens</name>
    <dbReference type="NCBI Taxonomy" id="1265"/>
    <lineage>
        <taxon>Bacteria</taxon>
        <taxon>Bacillati</taxon>
        <taxon>Bacillota</taxon>
        <taxon>Clostridia</taxon>
        <taxon>Eubacteriales</taxon>
        <taxon>Oscillospiraceae</taxon>
        <taxon>Ruminococcus</taxon>
    </lineage>
</organism>
<name>A0A1K1NFX6_RUMFL</name>
<keyword evidence="5" id="KW-0698">rRNA processing</keyword>
<evidence type="ECO:0000256" key="8">
    <source>
        <dbReference type="PROSITE-ProRule" id="PRU00182"/>
    </source>
</evidence>
<dbReference type="SUPFAM" id="SSF55174">
    <property type="entry name" value="Alpha-L RNA-binding motif"/>
    <property type="match status" value="1"/>
</dbReference>
<protein>
    <recommendedName>
        <fullName evidence="9">Pseudouridine synthase</fullName>
        <ecNumber evidence="9">5.4.99.-</ecNumber>
    </recommendedName>
</protein>
<dbReference type="GO" id="GO:0003723">
    <property type="term" value="F:RNA binding"/>
    <property type="evidence" value="ECO:0007669"/>
    <property type="project" value="UniProtKB-KW"/>
</dbReference>
<dbReference type="InterPro" id="IPR006225">
    <property type="entry name" value="PsdUridine_synth_RluC/D"/>
</dbReference>
<dbReference type="RefSeq" id="WP_072300223.1">
    <property type="nucleotide sequence ID" value="NZ_FPIP01000004.1"/>
</dbReference>
<feature type="domain" description="RNA-binding S4" evidence="10">
    <location>
        <begin position="13"/>
        <end position="73"/>
    </location>
</feature>
<dbReference type="PROSITE" id="PS50889">
    <property type="entry name" value="S4"/>
    <property type="match status" value="1"/>
</dbReference>
<sequence length="316" mass="35422">MKKFVINDNDSGQRVDKFVTKALPDMPKSMMYRLIRKKDIKINGKRCDISTKLNVGDIVTVYVKDDVSAEKQHDMSFLNCPPYLDIVYEDENVLIVSKPVGLDSHSNGSPLTDTLIDRVKHYLYNKGEYSPESESSFAPALCSRLDRNTCGLVTAAKTAAALRDINEAIRSGSVHKIYHCITAAPLPKKEDIITAYHQKDESRNLVKILDSPCDSFKPIKTGYRVIAEKAPLSLVEVTLYTGRTHQIRAHLAHIGAPILGDGKYGNTAVNKRFGVFRQALCAYKLKFELPDESSVSYLNKLDITATKPEFEVRFFS</sequence>
<dbReference type="AlphaFoldDB" id="A0A1K1NFX6"/>
<evidence type="ECO:0000256" key="6">
    <source>
        <dbReference type="ARBA" id="ARBA00023235"/>
    </source>
</evidence>
<dbReference type="InterPro" id="IPR050188">
    <property type="entry name" value="RluA_PseudoU_synthase"/>
</dbReference>
<comment type="catalytic activity">
    <reaction evidence="1 9">
        <text>a uridine in RNA = a pseudouridine in RNA</text>
        <dbReference type="Rhea" id="RHEA:48348"/>
        <dbReference type="Rhea" id="RHEA-COMP:12068"/>
        <dbReference type="Rhea" id="RHEA-COMP:12069"/>
        <dbReference type="ChEBI" id="CHEBI:65314"/>
        <dbReference type="ChEBI" id="CHEBI:65315"/>
    </reaction>
</comment>
<evidence type="ECO:0000313" key="11">
    <source>
        <dbReference type="EMBL" id="SFW34157.1"/>
    </source>
</evidence>
<dbReference type="Gene3D" id="3.10.290.10">
    <property type="entry name" value="RNA-binding S4 domain"/>
    <property type="match status" value="1"/>
</dbReference>
<accession>A0A1K1NFX6</accession>
<dbReference type="GO" id="GO:0120159">
    <property type="term" value="F:rRNA pseudouridine synthase activity"/>
    <property type="evidence" value="ECO:0007669"/>
    <property type="project" value="UniProtKB-ARBA"/>
</dbReference>
<reference evidence="11 12" key="1">
    <citation type="submission" date="2016-11" db="EMBL/GenBank/DDBJ databases">
        <authorList>
            <person name="Jaros S."/>
            <person name="Januszkiewicz K."/>
            <person name="Wedrychowicz H."/>
        </authorList>
    </citation>
    <scope>NUCLEOTIDE SEQUENCE [LARGE SCALE GENOMIC DNA]</scope>
    <source>
        <strain evidence="11 12">YL228</strain>
    </source>
</reference>
<comment type="similarity">
    <text evidence="4 9">Belongs to the pseudouridine synthase RluA family.</text>
</comment>
<keyword evidence="8" id="KW-0694">RNA-binding</keyword>
<dbReference type="NCBIfam" id="TIGR00005">
    <property type="entry name" value="rluA_subfam"/>
    <property type="match status" value="1"/>
</dbReference>
<dbReference type="Proteomes" id="UP000183461">
    <property type="component" value="Unassembled WGS sequence"/>
</dbReference>
<dbReference type="InterPro" id="IPR036986">
    <property type="entry name" value="S4_RNA-bd_sf"/>
</dbReference>
<evidence type="ECO:0000256" key="1">
    <source>
        <dbReference type="ARBA" id="ARBA00000073"/>
    </source>
</evidence>
<dbReference type="InterPro" id="IPR020103">
    <property type="entry name" value="PsdUridine_synth_cat_dom_sf"/>
</dbReference>
<dbReference type="Pfam" id="PF01479">
    <property type="entry name" value="S4"/>
    <property type="match status" value="1"/>
</dbReference>
<feature type="active site" evidence="7">
    <location>
        <position position="146"/>
    </location>
</feature>
<dbReference type="GO" id="GO:0000455">
    <property type="term" value="P:enzyme-directed rRNA pseudouridine synthesis"/>
    <property type="evidence" value="ECO:0007669"/>
    <property type="project" value="TreeGrafter"/>
</dbReference>
<evidence type="ECO:0000313" key="12">
    <source>
        <dbReference type="Proteomes" id="UP000183461"/>
    </source>
</evidence>
<comment type="function">
    <text evidence="3">Responsible for synthesis of pseudouridine from uracil at positions 955, 2504 and 2580 in 23S ribosomal RNA.</text>
</comment>
<dbReference type="PANTHER" id="PTHR21600:SF92">
    <property type="entry name" value="RIBOSOMAL LARGE SUBUNIT PSEUDOURIDINE SYNTHASE C"/>
    <property type="match status" value="1"/>
</dbReference>
<keyword evidence="6 9" id="KW-0413">Isomerase</keyword>
<dbReference type="SUPFAM" id="SSF55120">
    <property type="entry name" value="Pseudouridine synthase"/>
    <property type="match status" value="1"/>
</dbReference>
<dbReference type="InterPro" id="IPR006145">
    <property type="entry name" value="PsdUridine_synth_RsuA/RluA"/>
</dbReference>
<dbReference type="EMBL" id="FPIP01000004">
    <property type="protein sequence ID" value="SFW34157.1"/>
    <property type="molecule type" value="Genomic_DNA"/>
</dbReference>
<evidence type="ECO:0000256" key="7">
    <source>
        <dbReference type="PIRSR" id="PIRSR606225-1"/>
    </source>
</evidence>
<evidence type="ECO:0000256" key="3">
    <source>
        <dbReference type="ARBA" id="ARBA00002876"/>
    </source>
</evidence>
<dbReference type="EC" id="5.4.99.-" evidence="9"/>
<evidence type="ECO:0000256" key="4">
    <source>
        <dbReference type="ARBA" id="ARBA00010876"/>
    </source>
</evidence>
<proteinExistence type="inferred from homology"/>
<dbReference type="Gene3D" id="3.30.2350.10">
    <property type="entry name" value="Pseudouridine synthase"/>
    <property type="match status" value="1"/>
</dbReference>
<gene>
    <name evidence="11" type="ORF">SAMN02910280_1958</name>
</gene>
<dbReference type="PANTHER" id="PTHR21600">
    <property type="entry name" value="MITOCHONDRIAL RNA PSEUDOURIDINE SYNTHASE"/>
    <property type="match status" value="1"/>
</dbReference>
<dbReference type="SMART" id="SM00363">
    <property type="entry name" value="S4"/>
    <property type="match status" value="1"/>
</dbReference>
<dbReference type="CDD" id="cd02869">
    <property type="entry name" value="PseudoU_synth_RluA_like"/>
    <property type="match status" value="1"/>
</dbReference>
<evidence type="ECO:0000259" key="10">
    <source>
        <dbReference type="SMART" id="SM00363"/>
    </source>
</evidence>
<evidence type="ECO:0000256" key="9">
    <source>
        <dbReference type="RuleBase" id="RU362028"/>
    </source>
</evidence>
<dbReference type="Pfam" id="PF00849">
    <property type="entry name" value="PseudoU_synth_2"/>
    <property type="match status" value="1"/>
</dbReference>
<dbReference type="CDD" id="cd00165">
    <property type="entry name" value="S4"/>
    <property type="match status" value="1"/>
</dbReference>
<evidence type="ECO:0000256" key="2">
    <source>
        <dbReference type="ARBA" id="ARBA00000381"/>
    </source>
</evidence>
<evidence type="ECO:0000256" key="5">
    <source>
        <dbReference type="ARBA" id="ARBA00022552"/>
    </source>
</evidence>
<dbReference type="InterPro" id="IPR002942">
    <property type="entry name" value="S4_RNA-bd"/>
</dbReference>
<comment type="catalytic activity">
    <reaction evidence="2">
        <text>uridine(955/2504/2580) in 23S rRNA = pseudouridine(955/2504/2580) in 23S rRNA</text>
        <dbReference type="Rhea" id="RHEA:42528"/>
        <dbReference type="Rhea" id="RHEA-COMP:10099"/>
        <dbReference type="Rhea" id="RHEA-COMP:10100"/>
        <dbReference type="ChEBI" id="CHEBI:65314"/>
        <dbReference type="ChEBI" id="CHEBI:65315"/>
        <dbReference type="EC" id="5.4.99.24"/>
    </reaction>
</comment>